<dbReference type="OrthoDB" id="3773240at2"/>
<evidence type="ECO:0000313" key="3">
    <source>
        <dbReference type="EMBL" id="QCC76575.1"/>
    </source>
</evidence>
<reference evidence="2" key="2">
    <citation type="journal article" date="2014" name="Int. J. Syst. Evol. Microbiol.">
        <title>Complete genome of a new Firmicutes species belonging to the dominant human colonic microbiota ('Ruminococcus bicirculans') reveals two chromosomes and a selective capacity to utilize plant glucans.</title>
        <authorList>
            <consortium name="NISC Comparative Sequencing Program"/>
            <person name="Wegmann U."/>
            <person name="Louis P."/>
            <person name="Goesmann A."/>
            <person name="Henrissat B."/>
            <person name="Duncan S.H."/>
            <person name="Flint H.J."/>
        </authorList>
    </citation>
    <scope>NUCLEOTIDE SEQUENCE</scope>
    <source>
        <strain evidence="2">CCM 7403</strain>
    </source>
</reference>
<evidence type="ECO:0000313" key="5">
    <source>
        <dbReference type="Proteomes" id="UP000630594"/>
    </source>
</evidence>
<feature type="signal peptide" evidence="1">
    <location>
        <begin position="1"/>
        <end position="28"/>
    </location>
</feature>
<name>A0A4P7UBA0_9ACTN</name>
<keyword evidence="1" id="KW-0732">Signal</keyword>
<evidence type="ECO:0000256" key="1">
    <source>
        <dbReference type="SAM" id="SignalP"/>
    </source>
</evidence>
<evidence type="ECO:0000313" key="4">
    <source>
        <dbReference type="Proteomes" id="UP000297025"/>
    </source>
</evidence>
<accession>A0A4P7UBA0</accession>
<evidence type="ECO:0000313" key="2">
    <source>
        <dbReference type="EMBL" id="GGD14217.1"/>
    </source>
</evidence>
<dbReference type="EMBL" id="BMCK01000002">
    <property type="protein sequence ID" value="GGD14217.1"/>
    <property type="molecule type" value="Genomic_DNA"/>
</dbReference>
<dbReference type="RefSeq" id="WP_135831624.1">
    <property type="nucleotide sequence ID" value="NZ_BMCK01000002.1"/>
</dbReference>
<dbReference type="PROSITE" id="PS51257">
    <property type="entry name" value="PROKAR_LIPOPROTEIN"/>
    <property type="match status" value="1"/>
</dbReference>
<reference evidence="5" key="3">
    <citation type="journal article" date="2019" name="Int. J. Syst. Evol. Microbiol.">
        <title>The Global Catalogue of Microorganisms (GCM) 10K type strain sequencing project: providing services to taxonomists for standard genome sequencing and annotation.</title>
        <authorList>
            <consortium name="The Broad Institute Genomics Platform"/>
            <consortium name="The Broad Institute Genome Sequencing Center for Infectious Disease"/>
            <person name="Wu L."/>
            <person name="Ma J."/>
        </authorList>
    </citation>
    <scope>NUCLEOTIDE SEQUENCE [LARGE SCALE GENOMIC DNA]</scope>
    <source>
        <strain evidence="5">CCM 7403</strain>
    </source>
</reference>
<reference evidence="3 4" key="1">
    <citation type="journal article" date="2008" name="Int. J. Syst. Evol. Microbiol.">
        <title>Nocardioides daphniae sp. nov., isolated from Daphnia cucullata (Crustacea: Cladocera).</title>
        <authorList>
            <person name="Toth E.M."/>
            <person name="Keki Z."/>
            <person name="Homonnay Z.G."/>
            <person name="Borsodi A.K."/>
            <person name="Marialigeti K."/>
            <person name="Schumann P."/>
        </authorList>
    </citation>
    <scope>NUCLEOTIDE SEQUENCE [LARGE SCALE GENOMIC DNA]</scope>
    <source>
        <strain evidence="3 4">JCM 16608</strain>
    </source>
</reference>
<gene>
    <name evidence="3" type="ORF">E2C04_03930</name>
    <name evidence="2" type="ORF">GCM10007231_11490</name>
</gene>
<dbReference type="Proteomes" id="UP000297025">
    <property type="component" value="Chromosome"/>
</dbReference>
<dbReference type="KEGG" id="ndp:E2C04_03930"/>
<organism evidence="3 4">
    <name type="scientific">Nocardioides daphniae</name>
    <dbReference type="NCBI Taxonomy" id="402297"/>
    <lineage>
        <taxon>Bacteria</taxon>
        <taxon>Bacillati</taxon>
        <taxon>Actinomycetota</taxon>
        <taxon>Actinomycetes</taxon>
        <taxon>Propionibacteriales</taxon>
        <taxon>Nocardioidaceae</taxon>
        <taxon>Nocardioides</taxon>
    </lineage>
</organism>
<sequence>MTQPRLRRHLVTGLAAVSMLGLTGCGGAVTTTTTGPGTAAQIGDVTITQATLDDTTDAICADLTPQLQQDGPVALMQVKQYALNLLTARAQAEQLAEEYDVEPGPEVAQDLAQWKAQSERVPERLRDEFAAAMNTEALVNSVLDGAGTAALARDGVRNPTQEQVQQRGSDLFATWSDTVDVTIDPRYGAVVEEGLLQPARTSLSVPVSAQAVKAWAQVNDRENASPDFVETLPESQRCG</sequence>
<evidence type="ECO:0008006" key="6">
    <source>
        <dbReference type="Google" id="ProtNLM"/>
    </source>
</evidence>
<reference evidence="3" key="4">
    <citation type="submission" date="2019-03" db="EMBL/GenBank/DDBJ databases">
        <authorList>
            <person name="Huang Y."/>
        </authorList>
    </citation>
    <scope>NUCLEOTIDE SEQUENCE</scope>
    <source>
        <strain evidence="3">JCM 16608</strain>
    </source>
</reference>
<feature type="chain" id="PRO_5020385079" description="Peptidyl-prolyl cis-trans isomerase" evidence="1">
    <location>
        <begin position="29"/>
        <end position="239"/>
    </location>
</feature>
<dbReference type="EMBL" id="CP038462">
    <property type="protein sequence ID" value="QCC76575.1"/>
    <property type="molecule type" value="Genomic_DNA"/>
</dbReference>
<reference evidence="2" key="5">
    <citation type="submission" date="2024-05" db="EMBL/GenBank/DDBJ databases">
        <authorList>
            <person name="Sun Q."/>
            <person name="Sedlacek I."/>
        </authorList>
    </citation>
    <scope>NUCLEOTIDE SEQUENCE</scope>
    <source>
        <strain evidence="2">CCM 7403</strain>
    </source>
</reference>
<proteinExistence type="predicted"/>
<protein>
    <recommendedName>
        <fullName evidence="6">Peptidyl-prolyl cis-trans isomerase</fullName>
    </recommendedName>
</protein>
<keyword evidence="5" id="KW-1185">Reference proteome</keyword>
<dbReference type="AlphaFoldDB" id="A0A4P7UBA0"/>
<dbReference type="Proteomes" id="UP000630594">
    <property type="component" value="Unassembled WGS sequence"/>
</dbReference>